<dbReference type="Gene3D" id="1.20.1280.50">
    <property type="match status" value="1"/>
</dbReference>
<feature type="region of interest" description="Disordered" evidence="1">
    <location>
        <begin position="1"/>
        <end position="24"/>
    </location>
</feature>
<dbReference type="Pfam" id="PF08268">
    <property type="entry name" value="FBA_3"/>
    <property type="match status" value="1"/>
</dbReference>
<organism evidence="3 4">
    <name type="scientific">Escallonia herrerae</name>
    <dbReference type="NCBI Taxonomy" id="1293975"/>
    <lineage>
        <taxon>Eukaryota</taxon>
        <taxon>Viridiplantae</taxon>
        <taxon>Streptophyta</taxon>
        <taxon>Embryophyta</taxon>
        <taxon>Tracheophyta</taxon>
        <taxon>Spermatophyta</taxon>
        <taxon>Magnoliopsida</taxon>
        <taxon>eudicotyledons</taxon>
        <taxon>Gunneridae</taxon>
        <taxon>Pentapetalae</taxon>
        <taxon>asterids</taxon>
        <taxon>campanulids</taxon>
        <taxon>Escalloniales</taxon>
        <taxon>Escalloniaceae</taxon>
        <taxon>Escallonia</taxon>
    </lineage>
</organism>
<comment type="caution">
    <text evidence="3">The sequence shown here is derived from an EMBL/GenBank/DDBJ whole genome shotgun (WGS) entry which is preliminary data.</text>
</comment>
<dbReference type="PROSITE" id="PS50181">
    <property type="entry name" value="FBOX"/>
    <property type="match status" value="1"/>
</dbReference>
<dbReference type="Proteomes" id="UP001188597">
    <property type="component" value="Unassembled WGS sequence"/>
</dbReference>
<dbReference type="EMBL" id="JAVXUP010001198">
    <property type="protein sequence ID" value="KAK3014724.1"/>
    <property type="molecule type" value="Genomic_DNA"/>
</dbReference>
<name>A0AA88VV17_9ASTE</name>
<dbReference type="Pfam" id="PF00646">
    <property type="entry name" value="F-box"/>
    <property type="match status" value="1"/>
</dbReference>
<reference evidence="3" key="1">
    <citation type="submission" date="2022-12" db="EMBL/GenBank/DDBJ databases">
        <title>Draft genome assemblies for two species of Escallonia (Escalloniales).</title>
        <authorList>
            <person name="Chanderbali A."/>
            <person name="Dervinis C."/>
            <person name="Anghel I."/>
            <person name="Soltis D."/>
            <person name="Soltis P."/>
            <person name="Zapata F."/>
        </authorList>
    </citation>
    <scope>NUCLEOTIDE SEQUENCE</scope>
    <source>
        <strain evidence="3">UCBG64.0493</strain>
        <tissue evidence="3">Leaf</tissue>
    </source>
</reference>
<dbReference type="PANTHER" id="PTHR31672">
    <property type="entry name" value="BNACNNG10540D PROTEIN"/>
    <property type="match status" value="1"/>
</dbReference>
<dbReference type="InterPro" id="IPR013187">
    <property type="entry name" value="F-box-assoc_dom_typ3"/>
</dbReference>
<accession>A0AA88VV17</accession>
<dbReference type="InterPro" id="IPR017451">
    <property type="entry name" value="F-box-assoc_interact_dom"/>
</dbReference>
<dbReference type="SUPFAM" id="SSF81383">
    <property type="entry name" value="F-box domain"/>
    <property type="match status" value="1"/>
</dbReference>
<protein>
    <recommendedName>
        <fullName evidence="2">F-box domain-containing protein</fullName>
    </recommendedName>
</protein>
<proteinExistence type="predicted"/>
<dbReference type="NCBIfam" id="TIGR01640">
    <property type="entry name" value="F_box_assoc_1"/>
    <property type="match status" value="1"/>
</dbReference>
<keyword evidence="4" id="KW-1185">Reference proteome</keyword>
<evidence type="ECO:0000313" key="3">
    <source>
        <dbReference type="EMBL" id="KAK3014724.1"/>
    </source>
</evidence>
<evidence type="ECO:0000313" key="4">
    <source>
        <dbReference type="Proteomes" id="UP001188597"/>
    </source>
</evidence>
<feature type="domain" description="F-box" evidence="2">
    <location>
        <begin position="33"/>
        <end position="83"/>
    </location>
</feature>
<evidence type="ECO:0000259" key="2">
    <source>
        <dbReference type="PROSITE" id="PS50181"/>
    </source>
</evidence>
<dbReference type="CDD" id="cd09917">
    <property type="entry name" value="F-box_SF"/>
    <property type="match status" value="1"/>
</dbReference>
<dbReference type="InterPro" id="IPR001810">
    <property type="entry name" value="F-box_dom"/>
</dbReference>
<gene>
    <name evidence="3" type="ORF">RJ639_008394</name>
</gene>
<dbReference type="InterPro" id="IPR050796">
    <property type="entry name" value="SCF_F-box_component"/>
</dbReference>
<evidence type="ECO:0000256" key="1">
    <source>
        <dbReference type="SAM" id="MobiDB-lite"/>
    </source>
</evidence>
<dbReference type="AlphaFoldDB" id="A0AA88VV17"/>
<dbReference type="PANTHER" id="PTHR31672:SF13">
    <property type="entry name" value="F-BOX PROTEIN CPR30-LIKE"/>
    <property type="match status" value="1"/>
</dbReference>
<sequence length="484" mass="55491">MPMKRKRLRADTKTQNPNNEEQRVPDVQIQTGGRSIEDLPRDNLINILSRLSVRRIINCGSVSKSWRQIICTPEFAKSHFERAQKYAWPLIRTNDPKRISRTLYLVEPEYESEFDVGQCTCESGDNESSGHVHMKLDTKFKIPMRDRKMVLYDKLNPKPGARTRRFVGLKPKDHKFNVANSCNGLVCLCEPKQNNPFLICNPLTGEFVNLPEAPMPRRTRTLIVAGIGHCGITDKYKVIRIFSETGLDEYAQVHTLGTRSWRSVEGAPYCLDIWKLKFPTYLNGALHWFRVYHQRKEEIVSFDIKAEKFHSIPSRPNGYSMVGNWKNMISMGVLDGCLFICDSSESGSFGLWVMKDYGIAESWINVLQAMPRIDRWPCGLYQPIKYMENGALLIFQSANYLLYYDQTKSGFKYLKLHGFQTKFEALSHIPSFVSLKDYGIGDDTTVLNVKSRCGRLERKEEVDDLILVEENQATGSSDSHDTAS</sequence>
<dbReference type="InterPro" id="IPR036047">
    <property type="entry name" value="F-box-like_dom_sf"/>
</dbReference>